<feature type="compositionally biased region" description="Basic residues" evidence="1">
    <location>
        <begin position="106"/>
        <end position="116"/>
    </location>
</feature>
<keyword evidence="3" id="KW-1185">Reference proteome</keyword>
<name>A0ABY8L459_9FLAO</name>
<gene>
    <name evidence="2" type="ORF">P8625_13000</name>
</gene>
<proteinExistence type="predicted"/>
<protein>
    <recommendedName>
        <fullName evidence="4">DUF4890 domain-containing protein</fullName>
    </recommendedName>
</protein>
<dbReference type="EMBL" id="CP122539">
    <property type="protein sequence ID" value="WGH74983.1"/>
    <property type="molecule type" value="Genomic_DNA"/>
</dbReference>
<dbReference type="RefSeq" id="WP_279650876.1">
    <property type="nucleotide sequence ID" value="NZ_CP122539.1"/>
</dbReference>
<evidence type="ECO:0008006" key="4">
    <source>
        <dbReference type="Google" id="ProtNLM"/>
    </source>
</evidence>
<feature type="region of interest" description="Disordered" evidence="1">
    <location>
        <begin position="95"/>
        <end position="116"/>
    </location>
</feature>
<reference evidence="2 3" key="1">
    <citation type="submission" date="2023-04" db="EMBL/GenBank/DDBJ databases">
        <title>Tenacibaculum tangerinum sp. nov., isolated from sea tidal flat of South Korea.</title>
        <authorList>
            <person name="Lee S.H."/>
            <person name="Kim J.-J."/>
        </authorList>
    </citation>
    <scope>NUCLEOTIDE SEQUENCE [LARGE SCALE GENOMIC DNA]</scope>
    <source>
        <strain evidence="2 3">GRR-S3-23</strain>
    </source>
</reference>
<sequence>MKNLEAIVITLMLFVTLGVHAQKKSEKKAKKITKEMTQVLDLTKNESEAIYNIQLNRFEQNAAIKKQYENQPEEKKQKLKELGNKVYNQLKNALGGKQKGKERLAKWKKYKQSKKK</sequence>
<evidence type="ECO:0000313" key="3">
    <source>
        <dbReference type="Proteomes" id="UP001232001"/>
    </source>
</evidence>
<dbReference type="Proteomes" id="UP001232001">
    <property type="component" value="Chromosome"/>
</dbReference>
<evidence type="ECO:0000256" key="1">
    <source>
        <dbReference type="SAM" id="MobiDB-lite"/>
    </source>
</evidence>
<accession>A0ABY8L459</accession>
<evidence type="ECO:0000313" key="2">
    <source>
        <dbReference type="EMBL" id="WGH74983.1"/>
    </source>
</evidence>
<organism evidence="2 3">
    <name type="scientific">Tenacibaculum tangerinum</name>
    <dbReference type="NCBI Taxonomy" id="3038772"/>
    <lineage>
        <taxon>Bacteria</taxon>
        <taxon>Pseudomonadati</taxon>
        <taxon>Bacteroidota</taxon>
        <taxon>Flavobacteriia</taxon>
        <taxon>Flavobacteriales</taxon>
        <taxon>Flavobacteriaceae</taxon>
        <taxon>Tenacibaculum</taxon>
    </lineage>
</organism>